<dbReference type="EMBL" id="BOOA01000003">
    <property type="protein sequence ID" value="GIH22227.1"/>
    <property type="molecule type" value="Genomic_DNA"/>
</dbReference>
<gene>
    <name evidence="4" type="ORF">Aph01nite_05370</name>
</gene>
<dbReference type="Proteomes" id="UP000640052">
    <property type="component" value="Unassembled WGS sequence"/>
</dbReference>
<keyword evidence="5" id="KW-1185">Reference proteome</keyword>
<dbReference type="GO" id="GO:0071949">
    <property type="term" value="F:FAD binding"/>
    <property type="evidence" value="ECO:0007669"/>
    <property type="project" value="InterPro"/>
</dbReference>
<sequence>MPDYDVIVCGAGVGGLTLARALGRQGRRVLLLEKQQHAPPVHKGELLQPRSLHILGLLDCLDTLRAEGALTAERLSCRTADGDEIGALDYRSLPGSHPYCLVHNYATIKNVLTASLSAEIRYGLRADTLLHDSSGRVRGITAVGSGGRSEEITAALVVACDGLGSRLRTQAGIEVRREPYTHQLVGYDLADPGLGPDIAAHLTRDGLRLLFSMPGGRARLYAQVPSGQVRKADLAAWTDTMITRVPALDPVADALRESVPGAQTVAAWRYSADHWVLPGLALVGDAAHCVHPMAGQGMNAAIADAWTLAEQLTDLTPAAVDDALARYDAIRRPALEYVSRLSHNLAMLFTDTSWRTRVVGHYMLRRNQQNQRLQTIITYNMSGLGVQRFTLRDRFVQFGLLPDRGEVPVHVR</sequence>
<organism evidence="4 5">
    <name type="scientific">Acrocarpospora phusangensis</name>
    <dbReference type="NCBI Taxonomy" id="1070424"/>
    <lineage>
        <taxon>Bacteria</taxon>
        <taxon>Bacillati</taxon>
        <taxon>Actinomycetota</taxon>
        <taxon>Actinomycetes</taxon>
        <taxon>Streptosporangiales</taxon>
        <taxon>Streptosporangiaceae</taxon>
        <taxon>Acrocarpospora</taxon>
    </lineage>
</organism>
<dbReference type="InterPro" id="IPR036188">
    <property type="entry name" value="FAD/NAD-bd_sf"/>
</dbReference>
<dbReference type="PANTHER" id="PTHR43476:SF4">
    <property type="entry name" value="BLR0106 PROTEIN"/>
    <property type="match status" value="1"/>
</dbReference>
<keyword evidence="2" id="KW-0520">NAD</keyword>
<dbReference type="PRINTS" id="PR00420">
    <property type="entry name" value="RNGMNOXGNASE"/>
</dbReference>
<dbReference type="RefSeq" id="WP_204039081.1">
    <property type="nucleotide sequence ID" value="NZ_BOOA01000003.1"/>
</dbReference>
<evidence type="ECO:0000313" key="4">
    <source>
        <dbReference type="EMBL" id="GIH22227.1"/>
    </source>
</evidence>
<dbReference type="PANTHER" id="PTHR43476">
    <property type="entry name" value="3-(3-HYDROXY-PHENYL)PROPIONATE/3-HYDROXYCINNAMIC ACID HYDROXYLASE"/>
    <property type="match status" value="1"/>
</dbReference>
<keyword evidence="4" id="KW-0503">Monooxygenase</keyword>
<dbReference type="InterPro" id="IPR050631">
    <property type="entry name" value="PheA/TfdB_FAD_monoxygenase"/>
</dbReference>
<dbReference type="InterPro" id="IPR002938">
    <property type="entry name" value="FAD-bd"/>
</dbReference>
<dbReference type="Gene3D" id="3.50.50.60">
    <property type="entry name" value="FAD/NAD(P)-binding domain"/>
    <property type="match status" value="2"/>
</dbReference>
<evidence type="ECO:0000259" key="3">
    <source>
        <dbReference type="Pfam" id="PF01494"/>
    </source>
</evidence>
<keyword evidence="1" id="KW-0560">Oxidoreductase</keyword>
<evidence type="ECO:0000256" key="2">
    <source>
        <dbReference type="ARBA" id="ARBA00023027"/>
    </source>
</evidence>
<dbReference type="AlphaFoldDB" id="A0A919Q9C3"/>
<proteinExistence type="predicted"/>
<comment type="caution">
    <text evidence="4">The sequence shown here is derived from an EMBL/GenBank/DDBJ whole genome shotgun (WGS) entry which is preliminary data.</text>
</comment>
<feature type="domain" description="FAD-binding" evidence="3">
    <location>
        <begin position="3"/>
        <end position="338"/>
    </location>
</feature>
<dbReference type="GO" id="GO:0004497">
    <property type="term" value="F:monooxygenase activity"/>
    <property type="evidence" value="ECO:0007669"/>
    <property type="project" value="UniProtKB-KW"/>
</dbReference>
<protein>
    <submittedName>
        <fullName evidence="4">Monooxygenase</fullName>
    </submittedName>
</protein>
<evidence type="ECO:0000313" key="5">
    <source>
        <dbReference type="Proteomes" id="UP000640052"/>
    </source>
</evidence>
<evidence type="ECO:0000256" key="1">
    <source>
        <dbReference type="ARBA" id="ARBA00023002"/>
    </source>
</evidence>
<name>A0A919Q9C3_9ACTN</name>
<accession>A0A919Q9C3</accession>
<dbReference type="Pfam" id="PF01494">
    <property type="entry name" value="FAD_binding_3"/>
    <property type="match status" value="1"/>
</dbReference>
<reference evidence="4" key="1">
    <citation type="submission" date="2021-01" db="EMBL/GenBank/DDBJ databases">
        <title>Whole genome shotgun sequence of Acrocarpospora phusangensis NBRC 108782.</title>
        <authorList>
            <person name="Komaki H."/>
            <person name="Tamura T."/>
        </authorList>
    </citation>
    <scope>NUCLEOTIDE SEQUENCE</scope>
    <source>
        <strain evidence="4">NBRC 108782</strain>
    </source>
</reference>
<dbReference type="SUPFAM" id="SSF51905">
    <property type="entry name" value="FAD/NAD(P)-binding domain"/>
    <property type="match status" value="1"/>
</dbReference>